<dbReference type="GO" id="GO:0005737">
    <property type="term" value="C:cytoplasm"/>
    <property type="evidence" value="ECO:0000318"/>
    <property type="project" value="GO_Central"/>
</dbReference>
<dbReference type="EMBL" id="LFYR01000889">
    <property type="protein sequence ID" value="KMZ67683.1"/>
    <property type="molecule type" value="Genomic_DNA"/>
</dbReference>
<evidence type="ECO:0000259" key="3">
    <source>
        <dbReference type="PROSITE" id="PS50102"/>
    </source>
</evidence>
<dbReference type="InterPro" id="IPR035979">
    <property type="entry name" value="RBD_domain_sf"/>
</dbReference>
<dbReference type="PROSITE" id="PS50102">
    <property type="entry name" value="RRM"/>
    <property type="match status" value="2"/>
</dbReference>
<dbReference type="GO" id="GO:0005634">
    <property type="term" value="C:nucleus"/>
    <property type="evidence" value="ECO:0000318"/>
    <property type="project" value="GO_Central"/>
</dbReference>
<dbReference type="OrthoDB" id="272703at2759"/>
<organism evidence="4 5">
    <name type="scientific">Zostera marina</name>
    <name type="common">Eelgrass</name>
    <dbReference type="NCBI Taxonomy" id="29655"/>
    <lineage>
        <taxon>Eukaryota</taxon>
        <taxon>Viridiplantae</taxon>
        <taxon>Streptophyta</taxon>
        <taxon>Embryophyta</taxon>
        <taxon>Tracheophyta</taxon>
        <taxon>Spermatophyta</taxon>
        <taxon>Magnoliopsida</taxon>
        <taxon>Liliopsida</taxon>
        <taxon>Zosteraceae</taxon>
        <taxon>Zostera</taxon>
    </lineage>
</organism>
<dbReference type="Pfam" id="PF00076">
    <property type="entry name" value="RRM_1"/>
    <property type="match status" value="2"/>
</dbReference>
<dbReference type="InterPro" id="IPR012677">
    <property type="entry name" value="Nucleotide-bd_a/b_plait_sf"/>
</dbReference>
<evidence type="ECO:0000313" key="4">
    <source>
        <dbReference type="EMBL" id="KMZ67683.1"/>
    </source>
</evidence>
<sequence length="245" mass="27417">MALFLHGVFHTSSYTSTLHRRFFSASLPFSCTGSLSSVLSVDVERTEEGGGSRTRLIAQNIPWSYSGDDVRRIFQKHGVVDDVELSMHNSTRNRGLAFVTMESEEDARNALSNLNSQVVEGRVIKVEYSTSTKKKKPSLEIKPTTKFTVFVGNMTRKVRSRDLREFFTAFNPNLLSVEIIFKKTDTDPRQSAGYGFACFASLKEAEAAVTALNGKKFLGRNIRLVLGRKVFAETTEEKTIEDTPI</sequence>
<dbReference type="STRING" id="29655.A0A0K9PF50"/>
<name>A0A0K9PF50_ZOSMR</name>
<feature type="domain" description="RRM" evidence="3">
    <location>
        <begin position="54"/>
        <end position="131"/>
    </location>
</feature>
<dbReference type="AlphaFoldDB" id="A0A0K9PF50"/>
<gene>
    <name evidence="4" type="ORF">ZOSMA_25G00700</name>
</gene>
<dbReference type="InterPro" id="IPR000504">
    <property type="entry name" value="RRM_dom"/>
</dbReference>
<protein>
    <recommendedName>
        <fullName evidence="3">RRM domain-containing protein</fullName>
    </recommendedName>
</protein>
<evidence type="ECO:0000256" key="2">
    <source>
        <dbReference type="PROSITE-ProRule" id="PRU00176"/>
    </source>
</evidence>
<dbReference type="Gene3D" id="3.30.70.330">
    <property type="match status" value="2"/>
</dbReference>
<dbReference type="Proteomes" id="UP000036987">
    <property type="component" value="Unassembled WGS sequence"/>
</dbReference>
<accession>A0A0K9PF50</accession>
<dbReference type="GO" id="GO:0003729">
    <property type="term" value="F:mRNA binding"/>
    <property type="evidence" value="ECO:0000318"/>
    <property type="project" value="GO_Central"/>
</dbReference>
<proteinExistence type="predicted"/>
<reference evidence="5" key="1">
    <citation type="journal article" date="2016" name="Nature">
        <title>The genome of the seagrass Zostera marina reveals angiosperm adaptation to the sea.</title>
        <authorList>
            <person name="Olsen J.L."/>
            <person name="Rouze P."/>
            <person name="Verhelst B."/>
            <person name="Lin Y.-C."/>
            <person name="Bayer T."/>
            <person name="Collen J."/>
            <person name="Dattolo E."/>
            <person name="De Paoli E."/>
            <person name="Dittami S."/>
            <person name="Maumus F."/>
            <person name="Michel G."/>
            <person name="Kersting A."/>
            <person name="Lauritano C."/>
            <person name="Lohaus R."/>
            <person name="Toepel M."/>
            <person name="Tonon T."/>
            <person name="Vanneste K."/>
            <person name="Amirebrahimi M."/>
            <person name="Brakel J."/>
            <person name="Bostroem C."/>
            <person name="Chovatia M."/>
            <person name="Grimwood J."/>
            <person name="Jenkins J.W."/>
            <person name="Jueterbock A."/>
            <person name="Mraz A."/>
            <person name="Stam W.T."/>
            <person name="Tice H."/>
            <person name="Bornberg-Bauer E."/>
            <person name="Green P.J."/>
            <person name="Pearson G.A."/>
            <person name="Procaccini G."/>
            <person name="Duarte C.M."/>
            <person name="Schmutz J."/>
            <person name="Reusch T.B.H."/>
            <person name="Van de Peer Y."/>
        </authorList>
    </citation>
    <scope>NUCLEOTIDE SEQUENCE [LARGE SCALE GENOMIC DNA]</scope>
    <source>
        <strain evidence="5">cv. Finnish</strain>
    </source>
</reference>
<feature type="domain" description="RRM" evidence="3">
    <location>
        <begin position="147"/>
        <end position="229"/>
    </location>
</feature>
<comment type="caution">
    <text evidence="4">The sequence shown here is derived from an EMBL/GenBank/DDBJ whole genome shotgun (WGS) entry which is preliminary data.</text>
</comment>
<dbReference type="CDD" id="cd00590">
    <property type="entry name" value="RRM_SF"/>
    <property type="match status" value="2"/>
</dbReference>
<evidence type="ECO:0000256" key="1">
    <source>
        <dbReference type="ARBA" id="ARBA00022884"/>
    </source>
</evidence>
<dbReference type="SMART" id="SM00360">
    <property type="entry name" value="RRM"/>
    <property type="match status" value="2"/>
</dbReference>
<dbReference type="PANTHER" id="PTHR48025:SF17">
    <property type="entry name" value="28 KDA RIBONUCLEOPROTEIN, CHLOROPLASTIC"/>
    <property type="match status" value="1"/>
</dbReference>
<dbReference type="SUPFAM" id="SSF54928">
    <property type="entry name" value="RNA-binding domain, RBD"/>
    <property type="match status" value="2"/>
</dbReference>
<dbReference type="GO" id="GO:1990904">
    <property type="term" value="C:ribonucleoprotein complex"/>
    <property type="evidence" value="ECO:0000318"/>
    <property type="project" value="GO_Central"/>
</dbReference>
<dbReference type="OMA" id="WRVRNRH"/>
<keyword evidence="5" id="KW-1185">Reference proteome</keyword>
<dbReference type="InterPro" id="IPR050502">
    <property type="entry name" value="Euk_RNA-bind_prot"/>
</dbReference>
<evidence type="ECO:0000313" key="5">
    <source>
        <dbReference type="Proteomes" id="UP000036987"/>
    </source>
</evidence>
<dbReference type="PANTHER" id="PTHR48025">
    <property type="entry name" value="OS02G0815200 PROTEIN"/>
    <property type="match status" value="1"/>
</dbReference>
<keyword evidence="1 2" id="KW-0694">RNA-binding</keyword>